<dbReference type="InterPro" id="IPR006094">
    <property type="entry name" value="Oxid_FAD_bind_N"/>
</dbReference>
<dbReference type="GO" id="GO:0071949">
    <property type="term" value="F:FAD binding"/>
    <property type="evidence" value="ECO:0007669"/>
    <property type="project" value="InterPro"/>
</dbReference>
<feature type="chain" id="PRO_5027625315" evidence="8">
    <location>
        <begin position="23"/>
        <end position="539"/>
    </location>
</feature>
<dbReference type="InterPro" id="IPR036318">
    <property type="entry name" value="FAD-bd_PCMH-like_sf"/>
</dbReference>
<name>A0A6P5SX09_PRUAV</name>
<dbReference type="GO" id="GO:1901696">
    <property type="term" value="P:cannabinoid biosynthetic process"/>
    <property type="evidence" value="ECO:0007669"/>
    <property type="project" value="UniProtKB-ARBA"/>
</dbReference>
<evidence type="ECO:0000256" key="3">
    <source>
        <dbReference type="ARBA" id="ARBA00022630"/>
    </source>
</evidence>
<accession>A0A6P5SX09</accession>
<comment type="cofactor">
    <cofactor evidence="1">
        <name>FAD</name>
        <dbReference type="ChEBI" id="CHEBI:57692"/>
    </cofactor>
</comment>
<evidence type="ECO:0000256" key="8">
    <source>
        <dbReference type="SAM" id="SignalP"/>
    </source>
</evidence>
<feature type="signal peptide" evidence="8">
    <location>
        <begin position="1"/>
        <end position="22"/>
    </location>
</feature>
<keyword evidence="10" id="KW-1185">Reference proteome</keyword>
<dbReference type="InterPro" id="IPR016169">
    <property type="entry name" value="FAD-bd_PCMH_sub2"/>
</dbReference>
<comment type="similarity">
    <text evidence="2">Belongs to the oxygen-dependent FAD-linked oxidoreductase family.</text>
</comment>
<dbReference type="InterPro" id="IPR016167">
    <property type="entry name" value="FAD-bd_PCMH_sub1"/>
</dbReference>
<keyword evidence="4 8" id="KW-0732">Signal</keyword>
<evidence type="ECO:0000256" key="5">
    <source>
        <dbReference type="ARBA" id="ARBA00022827"/>
    </source>
</evidence>
<keyword evidence="7" id="KW-0325">Glycoprotein</keyword>
<keyword evidence="6" id="KW-1015">Disulfide bond</keyword>
<dbReference type="RefSeq" id="XP_021818181.1">
    <property type="nucleotide sequence ID" value="XM_021962489.1"/>
</dbReference>
<dbReference type="GeneID" id="110760250"/>
<dbReference type="GO" id="GO:0016491">
    <property type="term" value="F:oxidoreductase activity"/>
    <property type="evidence" value="ECO:0007669"/>
    <property type="project" value="InterPro"/>
</dbReference>
<dbReference type="Gene3D" id="3.30.465.10">
    <property type="match status" value="1"/>
</dbReference>
<dbReference type="InterPro" id="IPR016166">
    <property type="entry name" value="FAD-bd_PCMH"/>
</dbReference>
<evidence type="ECO:0000256" key="6">
    <source>
        <dbReference type="ARBA" id="ARBA00023157"/>
    </source>
</evidence>
<reference evidence="11" key="1">
    <citation type="submission" date="2025-08" db="UniProtKB">
        <authorList>
            <consortium name="RefSeq"/>
        </authorList>
    </citation>
    <scope>IDENTIFICATION</scope>
</reference>
<evidence type="ECO:0000256" key="2">
    <source>
        <dbReference type="ARBA" id="ARBA00005466"/>
    </source>
</evidence>
<dbReference type="Gene3D" id="3.30.43.10">
    <property type="entry name" value="Uridine Diphospho-n-acetylenolpyruvylglucosamine Reductase, domain 2"/>
    <property type="match status" value="1"/>
</dbReference>
<dbReference type="Pfam" id="PF08031">
    <property type="entry name" value="BBE"/>
    <property type="match status" value="1"/>
</dbReference>
<dbReference type="Gramene" id="Pav_sc0000729.1_g070.1.br:mrna">
    <property type="protein sequence ID" value="Pav_sc0000729.1_g070.1.br:CDS:1"/>
    <property type="gene ID" value="Pav_sc0000729.1_g070.1.br"/>
</dbReference>
<gene>
    <name evidence="11" type="primary">LOC110760250</name>
</gene>
<protein>
    <submittedName>
        <fullName evidence="11">Berberine bridge enzyme-like 8</fullName>
    </submittedName>
</protein>
<dbReference type="SMR" id="A0A6P5SX09"/>
<dbReference type="Pfam" id="PF01565">
    <property type="entry name" value="FAD_binding_4"/>
    <property type="match status" value="1"/>
</dbReference>
<dbReference type="PANTHER" id="PTHR32448">
    <property type="entry name" value="OS08G0158400 PROTEIN"/>
    <property type="match status" value="1"/>
</dbReference>
<dbReference type="FunFam" id="3.30.43.10:FF:000004">
    <property type="entry name" value="Berberine bridge enzyme-like 15"/>
    <property type="match status" value="1"/>
</dbReference>
<dbReference type="PROSITE" id="PS51387">
    <property type="entry name" value="FAD_PCMH"/>
    <property type="match status" value="1"/>
</dbReference>
<proteinExistence type="inferred from homology"/>
<evidence type="ECO:0000256" key="1">
    <source>
        <dbReference type="ARBA" id="ARBA00001974"/>
    </source>
</evidence>
<dbReference type="KEGG" id="pavi:110760250"/>
<dbReference type="Proteomes" id="UP000515124">
    <property type="component" value="Unplaced"/>
</dbReference>
<dbReference type="Gene3D" id="3.40.462.20">
    <property type="match status" value="1"/>
</dbReference>
<dbReference type="SUPFAM" id="SSF56176">
    <property type="entry name" value="FAD-binding/transporter-associated domain-like"/>
    <property type="match status" value="1"/>
</dbReference>
<evidence type="ECO:0000259" key="9">
    <source>
        <dbReference type="PROSITE" id="PS51387"/>
    </source>
</evidence>
<evidence type="ECO:0000313" key="10">
    <source>
        <dbReference type="Proteomes" id="UP000515124"/>
    </source>
</evidence>
<evidence type="ECO:0000256" key="4">
    <source>
        <dbReference type="ARBA" id="ARBA00022729"/>
    </source>
</evidence>
<evidence type="ECO:0000256" key="7">
    <source>
        <dbReference type="ARBA" id="ARBA00023180"/>
    </source>
</evidence>
<organism evidence="10 11">
    <name type="scientific">Prunus avium</name>
    <name type="common">Cherry</name>
    <name type="synonym">Cerasus avium</name>
    <dbReference type="NCBI Taxonomy" id="42229"/>
    <lineage>
        <taxon>Eukaryota</taxon>
        <taxon>Viridiplantae</taxon>
        <taxon>Streptophyta</taxon>
        <taxon>Embryophyta</taxon>
        <taxon>Tracheophyta</taxon>
        <taxon>Spermatophyta</taxon>
        <taxon>Magnoliopsida</taxon>
        <taxon>eudicotyledons</taxon>
        <taxon>Gunneridae</taxon>
        <taxon>Pentapetalae</taxon>
        <taxon>rosids</taxon>
        <taxon>fabids</taxon>
        <taxon>Rosales</taxon>
        <taxon>Rosaceae</taxon>
        <taxon>Amygdaloideae</taxon>
        <taxon>Amygdaleae</taxon>
        <taxon>Prunus</taxon>
    </lineage>
</organism>
<evidence type="ECO:0000313" key="11">
    <source>
        <dbReference type="RefSeq" id="XP_021818181.1"/>
    </source>
</evidence>
<feature type="domain" description="FAD-binding PCMH-type" evidence="9">
    <location>
        <begin position="74"/>
        <end position="248"/>
    </location>
</feature>
<keyword evidence="3" id="KW-0285">Flavoprotein</keyword>
<sequence>MEISQVKLVQVLLFILLNSVWCTTSNSISESFLQCFSSHIPSNSSSKIIITKNSPAYYPVLQFSIQNLRFFNTPTPKPEVIITPFKHSHVQAAVICSKKEGIQIRTRSGGHDYEGLSYVSIAPFILIDLFELRSIDIDIENEIAWVESGATLGELYYAIAQKSKVHGFPAGTCPTVGVGGHISGGGYGTLFRKYGMAADNVLDAKIVDVNGRVLDRKSMGEELFWAIRGGGGASFGVILSWKLRLVPVPPTVTTYVESKTMEQGATELVSKCQAIADWMPEGYFLRVVLGVTNGTNGGKTIQVELSFLFLETYEELLPWMKENFPELNLDRTAFTEMSWIQSILYSADYSINDTEVLLNRSQQSRSFFKGKLDYVTEPISEAGMEGLYQIMFQLDTSTVILTPFGGIMSEISESEIPFPHRKGNLYEIQYFVSWDDDKESEKDVSWTRRAYGYMAAYVSKSPRGAYLNCRDLDLGINKDANTSYAEASIWGLSYFKNNFRRLAQVKTVVDPGNFFFNEQSIPVLRSGKMKWQQQLDVSL</sequence>
<dbReference type="InterPro" id="IPR012951">
    <property type="entry name" value="BBE"/>
</dbReference>
<dbReference type="AlphaFoldDB" id="A0A6P5SX09"/>
<keyword evidence="5" id="KW-0274">FAD</keyword>